<keyword evidence="2" id="KW-1185">Reference proteome</keyword>
<evidence type="ECO:0008006" key="3">
    <source>
        <dbReference type="Google" id="ProtNLM"/>
    </source>
</evidence>
<protein>
    <recommendedName>
        <fullName evidence="3">Flagellar protein FliT</fullName>
    </recommendedName>
</protein>
<dbReference type="OrthoDB" id="5918348at2"/>
<accession>A0A4Q0YUW5</accession>
<dbReference type="AlphaFoldDB" id="A0A4Q0YUW5"/>
<comment type="caution">
    <text evidence="1">The sequence shown here is derived from an EMBL/GenBank/DDBJ whole genome shotgun (WGS) entry which is preliminary data.</text>
</comment>
<organism evidence="1 2">
    <name type="scientific">Veronia nyctiphanis</name>
    <dbReference type="NCBI Taxonomy" id="1278244"/>
    <lineage>
        <taxon>Bacteria</taxon>
        <taxon>Pseudomonadati</taxon>
        <taxon>Pseudomonadota</taxon>
        <taxon>Gammaproteobacteria</taxon>
        <taxon>Vibrionales</taxon>
        <taxon>Vibrionaceae</taxon>
        <taxon>Veronia</taxon>
    </lineage>
</organism>
<dbReference type="RefSeq" id="WP_129122547.1">
    <property type="nucleotide sequence ID" value="NZ_PEIB01000014.1"/>
</dbReference>
<name>A0A4Q0YUW5_9GAMM</name>
<evidence type="ECO:0000313" key="2">
    <source>
        <dbReference type="Proteomes" id="UP000290287"/>
    </source>
</evidence>
<gene>
    <name evidence="1" type="ORF">CS022_12545</name>
</gene>
<reference evidence="1 2" key="1">
    <citation type="submission" date="2017-10" db="EMBL/GenBank/DDBJ databases">
        <title>Nyctiphanis sp. nov., isolated from the stomach of the euphausiid Nyctiphanes simplex (Hansen, 1911) in the Gulf of California.</title>
        <authorList>
            <person name="Gomez-Gil B."/>
            <person name="Aguilar-Mendez M."/>
            <person name="Lopez-Cortes A."/>
            <person name="Gomez-Gutierrez J."/>
            <person name="Roque A."/>
            <person name="Lang E."/>
            <person name="Gonzalez-Castillo A."/>
        </authorList>
    </citation>
    <scope>NUCLEOTIDE SEQUENCE [LARGE SCALE GENOMIC DNA]</scope>
    <source>
        <strain evidence="1 2">CAIM 600</strain>
    </source>
</reference>
<evidence type="ECO:0000313" key="1">
    <source>
        <dbReference type="EMBL" id="RXJ72909.1"/>
    </source>
</evidence>
<dbReference type="Proteomes" id="UP000290287">
    <property type="component" value="Unassembled WGS sequence"/>
</dbReference>
<dbReference type="EMBL" id="PEIB01000014">
    <property type="protein sequence ID" value="RXJ72909.1"/>
    <property type="molecule type" value="Genomic_DNA"/>
</dbReference>
<sequence>MALLSALNHIDEQLLSLLNEESLDHERLAYLLKEREGCLGDIEKAQSFTDKTVWEDAMSRSQTIFDKIKEHHSLASQLMFKLQKGRKSIQVYQRISR</sequence>
<proteinExistence type="predicted"/>